<accession>A0A8H9YTN4</accession>
<keyword evidence="1" id="KW-1133">Transmembrane helix</keyword>
<evidence type="ECO:0000259" key="2">
    <source>
        <dbReference type="Pfam" id="PF08019"/>
    </source>
</evidence>
<feature type="transmembrane region" description="Helical" evidence="1">
    <location>
        <begin position="153"/>
        <end position="175"/>
    </location>
</feature>
<dbReference type="PANTHER" id="PTHR30443:SF0">
    <property type="entry name" value="PHOSPHOETHANOLAMINE TRANSFERASE EPTA"/>
    <property type="match status" value="1"/>
</dbReference>
<name>A0A8H9YTN4_9PSED</name>
<evidence type="ECO:0000256" key="1">
    <source>
        <dbReference type="SAM" id="Phobius"/>
    </source>
</evidence>
<organism evidence="3">
    <name type="scientific">Pseudomonas tritici</name>
    <dbReference type="NCBI Taxonomy" id="2745518"/>
    <lineage>
        <taxon>Bacteria</taxon>
        <taxon>Pseudomonadati</taxon>
        <taxon>Pseudomonadota</taxon>
        <taxon>Gammaproteobacteria</taxon>
        <taxon>Pseudomonadales</taxon>
        <taxon>Pseudomonadaceae</taxon>
        <taxon>Pseudomonas</taxon>
    </lineage>
</organism>
<feature type="transmembrane region" description="Helical" evidence="1">
    <location>
        <begin position="77"/>
        <end position="97"/>
    </location>
</feature>
<keyword evidence="1" id="KW-0812">Transmembrane</keyword>
<dbReference type="EMBL" id="JABWQF010000014">
    <property type="protein sequence ID" value="MBC3294413.1"/>
    <property type="molecule type" value="Genomic_DNA"/>
</dbReference>
<sequence>MFQHLSAFRFNPVQLTWGATLFFTVSNIVLWQTLWANVDINSLHNVLFFISLPISLFCFVSLLLTPLMILPYLRKPVLFFLVVISAGCSYFMLRYHVLINRNTVQNFFETQQAEITSFLSLPLLLTVIFLGVLPGAVMVFLPTKKIGRYSQTLFWWMSHIVGMLTVLAAVLLPLYKDYASLLRNNMQIEDQVLPYNMVNSTAGYLKRKFRAKSKQLRIVAKDATRIMITTRTKPQRVFVVTSEIARATNFQLEGYSCPAHSISFRAAGFYQFQACFIPRQNHGHFSAADIFASPIHHQEL</sequence>
<reference evidence="3" key="1">
    <citation type="journal article" date="2020" name="Microorganisms">
        <title>Reliable Identification of Environmental Pseudomonas Isolates Using the rpoD Gene.</title>
        <authorList>
            <consortium name="The Broad Institute Genome Sequencing Platform"/>
            <person name="Girard L."/>
            <person name="Lood C."/>
            <person name="Rokni-Zadeh H."/>
            <person name="van Noort V."/>
            <person name="Lavigne R."/>
            <person name="De Mot R."/>
        </authorList>
    </citation>
    <scope>NUCLEOTIDE SEQUENCE [LARGE SCALE GENOMIC DNA]</scope>
    <source>
        <strain evidence="3">SWRI145</strain>
    </source>
</reference>
<dbReference type="GO" id="GO:0016776">
    <property type="term" value="F:phosphotransferase activity, phosphate group as acceptor"/>
    <property type="evidence" value="ECO:0007669"/>
    <property type="project" value="TreeGrafter"/>
</dbReference>
<keyword evidence="1" id="KW-0472">Membrane</keyword>
<feature type="transmembrane region" description="Helical" evidence="1">
    <location>
        <begin position="117"/>
        <end position="141"/>
    </location>
</feature>
<feature type="domain" description="Phosphoethanolamine transferase N-terminal" evidence="2">
    <location>
        <begin position="57"/>
        <end position="208"/>
    </location>
</feature>
<dbReference type="InterPro" id="IPR040423">
    <property type="entry name" value="PEA_transferase"/>
</dbReference>
<evidence type="ECO:0000313" key="3">
    <source>
        <dbReference type="EMBL" id="MBC3294413.1"/>
    </source>
</evidence>
<comment type="caution">
    <text evidence="3">The sequence shown here is derived from an EMBL/GenBank/DDBJ whole genome shotgun (WGS) entry which is preliminary data.</text>
</comment>
<dbReference type="InterPro" id="IPR012549">
    <property type="entry name" value="EptA-like_N"/>
</dbReference>
<feature type="transmembrane region" description="Helical" evidence="1">
    <location>
        <begin position="46"/>
        <end position="70"/>
    </location>
</feature>
<gene>
    <name evidence="3" type="ORF">HU722_23090</name>
</gene>
<dbReference type="GO" id="GO:0009244">
    <property type="term" value="P:lipopolysaccharide core region biosynthetic process"/>
    <property type="evidence" value="ECO:0007669"/>
    <property type="project" value="TreeGrafter"/>
</dbReference>
<protein>
    <submittedName>
        <fullName evidence="3">DUF1705 domain-containing protein</fullName>
    </submittedName>
</protein>
<dbReference type="Pfam" id="PF08019">
    <property type="entry name" value="EptA_B_N"/>
    <property type="match status" value="1"/>
</dbReference>
<proteinExistence type="predicted"/>
<dbReference type="GO" id="GO:0005886">
    <property type="term" value="C:plasma membrane"/>
    <property type="evidence" value="ECO:0007669"/>
    <property type="project" value="UniProtKB-SubCell"/>
</dbReference>
<dbReference type="AlphaFoldDB" id="A0A8H9YTN4"/>
<dbReference type="PANTHER" id="PTHR30443">
    <property type="entry name" value="INNER MEMBRANE PROTEIN"/>
    <property type="match status" value="1"/>
</dbReference>
<feature type="transmembrane region" description="Helical" evidence="1">
    <location>
        <begin position="12"/>
        <end position="34"/>
    </location>
</feature>